<evidence type="ECO:0000256" key="1">
    <source>
        <dbReference type="ARBA" id="ARBA00001968"/>
    </source>
</evidence>
<dbReference type="SUPFAM" id="SSF52972">
    <property type="entry name" value="ITPase-like"/>
    <property type="match status" value="1"/>
</dbReference>
<evidence type="ECO:0000256" key="3">
    <source>
        <dbReference type="HAMAP-Rule" id="MF_00528"/>
    </source>
</evidence>
<comment type="caution">
    <text evidence="4">The sequence shown here is derived from an EMBL/GenBank/DDBJ whole genome shotgun (WGS) entry which is preliminary data.</text>
</comment>
<dbReference type="CDD" id="cd00555">
    <property type="entry name" value="Maf"/>
    <property type="match status" value="1"/>
</dbReference>
<organism evidence="4 5">
    <name type="scientific">Candidatus Blautia faecigallinarum</name>
    <dbReference type="NCBI Taxonomy" id="2838488"/>
    <lineage>
        <taxon>Bacteria</taxon>
        <taxon>Bacillati</taxon>
        <taxon>Bacillota</taxon>
        <taxon>Clostridia</taxon>
        <taxon>Lachnospirales</taxon>
        <taxon>Lachnospiraceae</taxon>
        <taxon>Blautia</taxon>
    </lineage>
</organism>
<sequence length="194" mass="21584">MKKIILASASPRRKEILKQMGVQFSVLTGNCEENPTKTEPAEIVEELSRKKAWAAAGLIAQDCIVIGADTVVAYENKILGKPKDEEDAVRTLEMLQGKTHQVYTGVTVLERKGEEWIPHSFSERTDVTFYPVDGQEIRRYVKSGEGMDKAGSYGIQGYFGGYVKKICGDYWNVVGLPAGRLFYETKKSGINLRG</sequence>
<dbReference type="Pfam" id="PF02545">
    <property type="entry name" value="Maf"/>
    <property type="match status" value="1"/>
</dbReference>
<dbReference type="HAMAP" id="MF_00528">
    <property type="entry name" value="Maf"/>
    <property type="match status" value="1"/>
</dbReference>
<keyword evidence="3" id="KW-0963">Cytoplasm</keyword>
<evidence type="ECO:0000256" key="2">
    <source>
        <dbReference type="ARBA" id="ARBA00022801"/>
    </source>
</evidence>
<comment type="subcellular location">
    <subcellularLocation>
        <location evidence="3">Cytoplasm</location>
    </subcellularLocation>
</comment>
<reference evidence="4" key="2">
    <citation type="submission" date="2021-04" db="EMBL/GenBank/DDBJ databases">
        <authorList>
            <person name="Gilroy R."/>
        </authorList>
    </citation>
    <scope>NUCLEOTIDE SEQUENCE</scope>
    <source>
        <strain evidence="4">14324</strain>
    </source>
</reference>
<dbReference type="AlphaFoldDB" id="A0A9D2DTM8"/>
<dbReference type="GO" id="GO:0047429">
    <property type="term" value="F:nucleoside triphosphate diphosphatase activity"/>
    <property type="evidence" value="ECO:0007669"/>
    <property type="project" value="UniProtKB-EC"/>
</dbReference>
<keyword evidence="2 3" id="KW-0378">Hydrolase</keyword>
<feature type="site" description="Important for substrate specificity" evidence="3">
    <location>
        <position position="70"/>
    </location>
</feature>
<reference evidence="4" key="1">
    <citation type="journal article" date="2021" name="PeerJ">
        <title>Extensive microbial diversity within the chicken gut microbiome revealed by metagenomics and culture.</title>
        <authorList>
            <person name="Gilroy R."/>
            <person name="Ravi A."/>
            <person name="Getino M."/>
            <person name="Pursley I."/>
            <person name="Horton D.L."/>
            <person name="Alikhan N.F."/>
            <person name="Baker D."/>
            <person name="Gharbi K."/>
            <person name="Hall N."/>
            <person name="Watson M."/>
            <person name="Adriaenssens E.M."/>
            <person name="Foster-Nyarko E."/>
            <person name="Jarju S."/>
            <person name="Secka A."/>
            <person name="Antonio M."/>
            <person name="Oren A."/>
            <person name="Chaudhuri R.R."/>
            <person name="La Ragione R."/>
            <person name="Hildebrand F."/>
            <person name="Pallen M.J."/>
        </authorList>
    </citation>
    <scope>NUCLEOTIDE SEQUENCE</scope>
    <source>
        <strain evidence="4">14324</strain>
    </source>
</reference>
<dbReference type="InterPro" id="IPR003697">
    <property type="entry name" value="Maf-like"/>
</dbReference>
<feature type="site" description="Important for substrate specificity" evidence="3">
    <location>
        <position position="12"/>
    </location>
</feature>
<feature type="active site" description="Proton acceptor" evidence="3">
    <location>
        <position position="69"/>
    </location>
</feature>
<dbReference type="GO" id="GO:0005737">
    <property type="term" value="C:cytoplasm"/>
    <property type="evidence" value="ECO:0007669"/>
    <property type="project" value="UniProtKB-SubCell"/>
</dbReference>
<name>A0A9D2DTM8_9FIRM</name>
<dbReference type="PIRSF" id="PIRSF006305">
    <property type="entry name" value="Maf"/>
    <property type="match status" value="1"/>
</dbReference>
<feature type="site" description="Important for substrate specificity" evidence="3">
    <location>
        <position position="156"/>
    </location>
</feature>
<comment type="cofactor">
    <cofactor evidence="1 3">
        <name>a divalent metal cation</name>
        <dbReference type="ChEBI" id="CHEBI:60240"/>
    </cofactor>
</comment>
<dbReference type="Gene3D" id="3.90.950.10">
    <property type="match status" value="1"/>
</dbReference>
<dbReference type="PANTHER" id="PTHR43213:SF5">
    <property type="entry name" value="BIFUNCTIONAL DTTP_UTP PYROPHOSPHATASE_METHYLTRANSFERASE PROTEIN-RELATED"/>
    <property type="match status" value="1"/>
</dbReference>
<dbReference type="EMBL" id="DXBU01000124">
    <property type="protein sequence ID" value="HIZ22916.1"/>
    <property type="molecule type" value="Genomic_DNA"/>
</dbReference>
<accession>A0A9D2DTM8</accession>
<dbReference type="NCBIfam" id="TIGR00172">
    <property type="entry name" value="maf"/>
    <property type="match status" value="1"/>
</dbReference>
<evidence type="ECO:0000313" key="4">
    <source>
        <dbReference type="EMBL" id="HIZ22916.1"/>
    </source>
</evidence>
<dbReference type="GO" id="GO:0009117">
    <property type="term" value="P:nucleotide metabolic process"/>
    <property type="evidence" value="ECO:0007669"/>
    <property type="project" value="UniProtKB-KW"/>
</dbReference>
<keyword evidence="3" id="KW-0546">Nucleotide metabolism</keyword>
<dbReference type="Proteomes" id="UP000824041">
    <property type="component" value="Unassembled WGS sequence"/>
</dbReference>
<proteinExistence type="inferred from homology"/>
<protein>
    <recommendedName>
        <fullName evidence="3">dTTP/UTP pyrophosphatase</fullName>
        <shortName evidence="3">dTTPase/UTPase</shortName>
        <ecNumber evidence="3">3.6.1.9</ecNumber>
    </recommendedName>
    <alternativeName>
        <fullName evidence="3">Nucleoside triphosphate pyrophosphatase</fullName>
    </alternativeName>
    <alternativeName>
        <fullName evidence="3">Nucleotide pyrophosphatase</fullName>
        <shortName evidence="3">Nucleotide PPase</shortName>
    </alternativeName>
</protein>
<comment type="function">
    <text evidence="3">Nucleoside triphosphate pyrophosphatase that hydrolyzes dTTP and UTP. May have a dual role in cell division arrest and in preventing the incorporation of modified nucleotides into cellular nucleic acids.</text>
</comment>
<evidence type="ECO:0000313" key="5">
    <source>
        <dbReference type="Proteomes" id="UP000824041"/>
    </source>
</evidence>
<gene>
    <name evidence="4" type="primary">maf</name>
    <name evidence="4" type="ORF">IAA21_09005</name>
</gene>
<comment type="caution">
    <text evidence="3">Lacks conserved residue(s) required for the propagation of feature annotation.</text>
</comment>
<comment type="similarity">
    <text evidence="3">Belongs to the Maf family. YhdE subfamily.</text>
</comment>
<comment type="catalytic activity">
    <reaction evidence="3">
        <text>UTP + H2O = UMP + diphosphate + H(+)</text>
        <dbReference type="Rhea" id="RHEA:29395"/>
        <dbReference type="ChEBI" id="CHEBI:15377"/>
        <dbReference type="ChEBI" id="CHEBI:15378"/>
        <dbReference type="ChEBI" id="CHEBI:33019"/>
        <dbReference type="ChEBI" id="CHEBI:46398"/>
        <dbReference type="ChEBI" id="CHEBI:57865"/>
        <dbReference type="EC" id="3.6.1.9"/>
    </reaction>
</comment>
<dbReference type="PANTHER" id="PTHR43213">
    <property type="entry name" value="BIFUNCTIONAL DTTP/UTP PYROPHOSPHATASE/METHYLTRANSFERASE PROTEIN-RELATED"/>
    <property type="match status" value="1"/>
</dbReference>
<comment type="catalytic activity">
    <reaction evidence="3">
        <text>dTTP + H2O = dTMP + diphosphate + H(+)</text>
        <dbReference type="Rhea" id="RHEA:28534"/>
        <dbReference type="ChEBI" id="CHEBI:15377"/>
        <dbReference type="ChEBI" id="CHEBI:15378"/>
        <dbReference type="ChEBI" id="CHEBI:33019"/>
        <dbReference type="ChEBI" id="CHEBI:37568"/>
        <dbReference type="ChEBI" id="CHEBI:63528"/>
        <dbReference type="EC" id="3.6.1.9"/>
    </reaction>
</comment>
<dbReference type="EC" id="3.6.1.9" evidence="3"/>
<dbReference type="InterPro" id="IPR029001">
    <property type="entry name" value="ITPase-like_fam"/>
</dbReference>